<name>A0A366EQK4_9HYPH</name>
<organism evidence="1 2">
    <name type="scientific">Roseiarcus fermentans</name>
    <dbReference type="NCBI Taxonomy" id="1473586"/>
    <lineage>
        <taxon>Bacteria</taxon>
        <taxon>Pseudomonadati</taxon>
        <taxon>Pseudomonadota</taxon>
        <taxon>Alphaproteobacteria</taxon>
        <taxon>Hyphomicrobiales</taxon>
        <taxon>Roseiarcaceae</taxon>
        <taxon>Roseiarcus</taxon>
    </lineage>
</organism>
<proteinExistence type="predicted"/>
<gene>
    <name evidence="1" type="ORF">DFR50_14212</name>
</gene>
<comment type="caution">
    <text evidence="1">The sequence shown here is derived from an EMBL/GenBank/DDBJ whole genome shotgun (WGS) entry which is preliminary data.</text>
</comment>
<keyword evidence="2" id="KW-1185">Reference proteome</keyword>
<reference evidence="1 2" key="1">
    <citation type="submission" date="2018-06" db="EMBL/GenBank/DDBJ databases">
        <title>Genomic Encyclopedia of Type Strains, Phase IV (KMG-IV): sequencing the most valuable type-strain genomes for metagenomic binning, comparative biology and taxonomic classification.</title>
        <authorList>
            <person name="Goeker M."/>
        </authorList>
    </citation>
    <scope>NUCLEOTIDE SEQUENCE [LARGE SCALE GENOMIC DNA]</scope>
    <source>
        <strain evidence="1 2">DSM 24875</strain>
    </source>
</reference>
<dbReference type="RefSeq" id="WP_113892463.1">
    <property type="nucleotide sequence ID" value="NZ_QNRK01000042.1"/>
</dbReference>
<dbReference type="Proteomes" id="UP000253529">
    <property type="component" value="Unassembled WGS sequence"/>
</dbReference>
<sequence length="75" mass="8137">MNSTLRKLLPAIEAWPDEDQEALAEAAREIEAVRTGVYILSPAEEAAVAEGLKQADEGLFVDDGRIRALWKSAGL</sequence>
<dbReference type="OrthoDB" id="8139579at2"/>
<evidence type="ECO:0000313" key="1">
    <source>
        <dbReference type="EMBL" id="RBP03765.1"/>
    </source>
</evidence>
<accession>A0A366EQK4</accession>
<dbReference type="EMBL" id="QNRK01000042">
    <property type="protein sequence ID" value="RBP03765.1"/>
    <property type="molecule type" value="Genomic_DNA"/>
</dbReference>
<evidence type="ECO:0000313" key="2">
    <source>
        <dbReference type="Proteomes" id="UP000253529"/>
    </source>
</evidence>
<protein>
    <submittedName>
        <fullName evidence="1">Uncharacterized protein</fullName>
    </submittedName>
</protein>
<dbReference type="AlphaFoldDB" id="A0A366EQK4"/>